<dbReference type="Proteomes" id="UP001219518">
    <property type="component" value="Unassembled WGS sequence"/>
</dbReference>
<accession>A0AAE1HW13</accession>
<sequence length="175" mass="18904">MFGSPLCDYQIWGVQRAKQVFIRGHEQRGGKTLLRYRRGRGRNMKWGRGAFHEMKMEVYCPLLAGFLRARAPSFSELAITRVKADDATRAQQAAREGVGAGALRGCGPSVRERSKQGRRGGALRGTGTGRHRPLSDGSANIHPHNAGGGGGRGGGPGGAKGNPTSCSWWRKLIHE</sequence>
<proteinExistence type="predicted"/>
<dbReference type="EMBL" id="JAHWGI010001331">
    <property type="protein sequence ID" value="KAK3928448.1"/>
    <property type="molecule type" value="Genomic_DNA"/>
</dbReference>
<gene>
    <name evidence="2" type="ORF">KUF71_016695</name>
</gene>
<organism evidence="2 3">
    <name type="scientific">Frankliniella fusca</name>
    <dbReference type="NCBI Taxonomy" id="407009"/>
    <lineage>
        <taxon>Eukaryota</taxon>
        <taxon>Metazoa</taxon>
        <taxon>Ecdysozoa</taxon>
        <taxon>Arthropoda</taxon>
        <taxon>Hexapoda</taxon>
        <taxon>Insecta</taxon>
        <taxon>Pterygota</taxon>
        <taxon>Neoptera</taxon>
        <taxon>Paraneoptera</taxon>
        <taxon>Thysanoptera</taxon>
        <taxon>Terebrantia</taxon>
        <taxon>Thripoidea</taxon>
        <taxon>Thripidae</taxon>
        <taxon>Frankliniella</taxon>
    </lineage>
</organism>
<comment type="caution">
    <text evidence="2">The sequence shown here is derived from an EMBL/GenBank/DDBJ whole genome shotgun (WGS) entry which is preliminary data.</text>
</comment>
<reference evidence="2" key="1">
    <citation type="submission" date="2021-07" db="EMBL/GenBank/DDBJ databases">
        <authorList>
            <person name="Catto M.A."/>
            <person name="Jacobson A."/>
            <person name="Kennedy G."/>
            <person name="Labadie P."/>
            <person name="Hunt B.G."/>
            <person name="Srinivasan R."/>
        </authorList>
    </citation>
    <scope>NUCLEOTIDE SEQUENCE</scope>
    <source>
        <strain evidence="2">PL_HMW_Pooled</strain>
        <tissue evidence="2">Head</tissue>
    </source>
</reference>
<feature type="compositionally biased region" description="Gly residues" evidence="1">
    <location>
        <begin position="146"/>
        <end position="160"/>
    </location>
</feature>
<feature type="region of interest" description="Disordered" evidence="1">
    <location>
        <begin position="95"/>
        <end position="175"/>
    </location>
</feature>
<evidence type="ECO:0000313" key="3">
    <source>
        <dbReference type="Proteomes" id="UP001219518"/>
    </source>
</evidence>
<dbReference type="AlphaFoldDB" id="A0AAE1HW13"/>
<evidence type="ECO:0000256" key="1">
    <source>
        <dbReference type="SAM" id="MobiDB-lite"/>
    </source>
</evidence>
<keyword evidence="3" id="KW-1185">Reference proteome</keyword>
<name>A0AAE1HW13_9NEOP</name>
<feature type="compositionally biased region" description="Gly residues" evidence="1">
    <location>
        <begin position="119"/>
        <end position="128"/>
    </location>
</feature>
<reference evidence="2" key="2">
    <citation type="journal article" date="2023" name="BMC Genomics">
        <title>Pest status, molecular evolution, and epigenetic factors derived from the genome assembly of Frankliniella fusca, a thysanopteran phytovirus vector.</title>
        <authorList>
            <person name="Catto M.A."/>
            <person name="Labadie P.E."/>
            <person name="Jacobson A.L."/>
            <person name="Kennedy G.G."/>
            <person name="Srinivasan R."/>
            <person name="Hunt B.G."/>
        </authorList>
    </citation>
    <scope>NUCLEOTIDE SEQUENCE</scope>
    <source>
        <strain evidence="2">PL_HMW_Pooled</strain>
    </source>
</reference>
<evidence type="ECO:0000313" key="2">
    <source>
        <dbReference type="EMBL" id="KAK3928448.1"/>
    </source>
</evidence>
<protein>
    <submittedName>
        <fullName evidence="2">2S seed storage protein 5</fullName>
    </submittedName>
</protein>